<gene>
    <name evidence="5" type="ordered locus">Fbal_3030</name>
</gene>
<proteinExistence type="predicted"/>
<dbReference type="CDD" id="cd17535">
    <property type="entry name" value="REC_NarL-like"/>
    <property type="match status" value="1"/>
</dbReference>
<dbReference type="Pfam" id="PF00072">
    <property type="entry name" value="Response_reg"/>
    <property type="match status" value="1"/>
</dbReference>
<dbReference type="InterPro" id="IPR011006">
    <property type="entry name" value="CheY-like_superfamily"/>
</dbReference>
<accession>E1STY6</accession>
<keyword evidence="6" id="KW-1185">Reference proteome</keyword>
<evidence type="ECO:0000256" key="1">
    <source>
        <dbReference type="ARBA" id="ARBA00022553"/>
    </source>
</evidence>
<dbReference type="Pfam" id="PF00196">
    <property type="entry name" value="GerE"/>
    <property type="match status" value="1"/>
</dbReference>
<dbReference type="InterPro" id="IPR001789">
    <property type="entry name" value="Sig_transdc_resp-reg_receiver"/>
</dbReference>
<dbReference type="HOGENOM" id="CLU_000445_90_8_6"/>
<dbReference type="InterPro" id="IPR000792">
    <property type="entry name" value="Tscrpt_reg_LuxR_C"/>
</dbReference>
<dbReference type="Gene3D" id="3.40.50.2300">
    <property type="match status" value="1"/>
</dbReference>
<organism evidence="5 6">
    <name type="scientific">Ferrimonas balearica (strain DSM 9799 / CCM 4581 / KCTC 23876 / PAT)</name>
    <dbReference type="NCBI Taxonomy" id="550540"/>
    <lineage>
        <taxon>Bacteria</taxon>
        <taxon>Pseudomonadati</taxon>
        <taxon>Pseudomonadota</taxon>
        <taxon>Gammaproteobacteria</taxon>
        <taxon>Alteromonadales</taxon>
        <taxon>Ferrimonadaceae</taxon>
        <taxon>Ferrimonas</taxon>
    </lineage>
</organism>
<dbReference type="PROSITE" id="PS00622">
    <property type="entry name" value="HTH_LUXR_1"/>
    <property type="match status" value="1"/>
</dbReference>
<reference evidence="5 6" key="1">
    <citation type="journal article" date="2010" name="Stand. Genomic Sci.">
        <title>Complete genome sequence of Ferrimonas balearica type strain (PAT).</title>
        <authorList>
            <person name="Nolan M."/>
            <person name="Sikorski J."/>
            <person name="Davenport K."/>
            <person name="Lucas S."/>
            <person name="Glavina Del Rio T."/>
            <person name="Tice H."/>
            <person name="Cheng J."/>
            <person name="Goodwin L."/>
            <person name="Pitluck S."/>
            <person name="Liolios K."/>
            <person name="Ivanova N."/>
            <person name="Mavromatis K."/>
            <person name="Ovchinnikova G."/>
            <person name="Pati A."/>
            <person name="Chen A."/>
            <person name="Palaniappan K."/>
            <person name="Land M."/>
            <person name="Hauser L."/>
            <person name="Chang Y."/>
            <person name="Jeffries C."/>
            <person name="Tapia R."/>
            <person name="Brettin T."/>
            <person name="Detter J."/>
            <person name="Han C."/>
            <person name="Yasawong M."/>
            <person name="Rohde M."/>
            <person name="Tindall B."/>
            <person name="Goker M."/>
            <person name="Woyke T."/>
            <person name="Bristow J."/>
            <person name="Eisen J."/>
            <person name="Markowitz V."/>
            <person name="Hugenholtz P."/>
            <person name="Kyrpides N."/>
            <person name="Klenk H."/>
            <person name="Lapidus A."/>
        </authorList>
    </citation>
    <scope>NUCLEOTIDE SEQUENCE [LARGE SCALE GENOMIC DNA]</scope>
    <source>
        <strain evidence="6">DSM 9799 / CCM 4581 / KCTC 23876 / PAT</strain>
    </source>
</reference>
<dbReference type="InterPro" id="IPR036388">
    <property type="entry name" value="WH-like_DNA-bd_sf"/>
</dbReference>
<dbReference type="SMART" id="SM00421">
    <property type="entry name" value="HTH_LUXR"/>
    <property type="match status" value="1"/>
</dbReference>
<protein>
    <submittedName>
        <fullName evidence="5">Two component transcriptional regulator, LuxR family</fullName>
    </submittedName>
</protein>
<dbReference type="InterPro" id="IPR051015">
    <property type="entry name" value="EvgA-like"/>
</dbReference>
<dbReference type="AlphaFoldDB" id="E1STY6"/>
<dbReference type="GO" id="GO:0000160">
    <property type="term" value="P:phosphorelay signal transduction system"/>
    <property type="evidence" value="ECO:0007669"/>
    <property type="project" value="InterPro"/>
</dbReference>
<dbReference type="GO" id="GO:0006355">
    <property type="term" value="P:regulation of DNA-templated transcription"/>
    <property type="evidence" value="ECO:0007669"/>
    <property type="project" value="InterPro"/>
</dbReference>
<dbReference type="GeneID" id="67183253"/>
<dbReference type="Proteomes" id="UP000006683">
    <property type="component" value="Chromosome"/>
</dbReference>
<dbReference type="PANTHER" id="PTHR45566">
    <property type="entry name" value="HTH-TYPE TRANSCRIPTIONAL REGULATOR YHJB-RELATED"/>
    <property type="match status" value="1"/>
</dbReference>
<dbReference type="OrthoDB" id="9814495at2"/>
<dbReference type="CDD" id="cd06170">
    <property type="entry name" value="LuxR_C_like"/>
    <property type="match status" value="1"/>
</dbReference>
<dbReference type="PANTHER" id="PTHR45566:SF1">
    <property type="entry name" value="HTH-TYPE TRANSCRIPTIONAL REGULATOR YHJB-RELATED"/>
    <property type="match status" value="1"/>
</dbReference>
<dbReference type="KEGG" id="fbl:Fbal_3030"/>
<evidence type="ECO:0000313" key="6">
    <source>
        <dbReference type="Proteomes" id="UP000006683"/>
    </source>
</evidence>
<dbReference type="SMART" id="SM00448">
    <property type="entry name" value="REC"/>
    <property type="match status" value="1"/>
</dbReference>
<dbReference type="eggNOG" id="COG2197">
    <property type="taxonomic scope" value="Bacteria"/>
</dbReference>
<feature type="modified residue" description="4-aspartylphosphate" evidence="2">
    <location>
        <position position="58"/>
    </location>
</feature>
<feature type="domain" description="Response regulatory" evidence="4">
    <location>
        <begin position="6"/>
        <end position="123"/>
    </location>
</feature>
<dbReference type="SUPFAM" id="SSF52172">
    <property type="entry name" value="CheY-like"/>
    <property type="match status" value="1"/>
</dbReference>
<dbReference type="InterPro" id="IPR058245">
    <property type="entry name" value="NreC/VraR/RcsB-like_REC"/>
</dbReference>
<keyword evidence="1 2" id="KW-0597">Phosphoprotein</keyword>
<dbReference type="PRINTS" id="PR00038">
    <property type="entry name" value="HTHLUXR"/>
</dbReference>
<evidence type="ECO:0000313" key="5">
    <source>
        <dbReference type="EMBL" id="ADN77230.1"/>
    </source>
</evidence>
<evidence type="ECO:0000259" key="4">
    <source>
        <dbReference type="PROSITE" id="PS50110"/>
    </source>
</evidence>
<sequence length="215" mass="23272">MYQPDCILIADDHPLYRAALADLLRRYYPDCALAEADGAEPLNQALRTGPEPDLLLLDLHIPGAKGFQTLLQIREQYPALPVVVISGQEDDATVAQARQCGAAGFVPKSRPVEAMLDAVAAVLDGAQWWPQSAEGGELDEMAVRIASLSPRQHRILMLFAEGLLNKQIATRLGLSEATVKAHASAIFLKLGVRTRTQAVIALQSLQPERSLDSAT</sequence>
<dbReference type="RefSeq" id="WP_013346536.1">
    <property type="nucleotide sequence ID" value="NC_014541.1"/>
</dbReference>
<dbReference type="STRING" id="550540.Fbal_3030"/>
<feature type="domain" description="HTH luxR-type" evidence="3">
    <location>
        <begin position="141"/>
        <end position="206"/>
    </location>
</feature>
<evidence type="ECO:0000259" key="3">
    <source>
        <dbReference type="PROSITE" id="PS50043"/>
    </source>
</evidence>
<dbReference type="EMBL" id="CP002209">
    <property type="protein sequence ID" value="ADN77230.1"/>
    <property type="molecule type" value="Genomic_DNA"/>
</dbReference>
<dbReference type="Gene3D" id="1.10.10.10">
    <property type="entry name" value="Winged helix-like DNA-binding domain superfamily/Winged helix DNA-binding domain"/>
    <property type="match status" value="1"/>
</dbReference>
<dbReference type="PROSITE" id="PS50110">
    <property type="entry name" value="RESPONSE_REGULATORY"/>
    <property type="match status" value="1"/>
</dbReference>
<evidence type="ECO:0000256" key="2">
    <source>
        <dbReference type="PROSITE-ProRule" id="PRU00169"/>
    </source>
</evidence>
<name>E1STY6_FERBD</name>
<dbReference type="PROSITE" id="PS50043">
    <property type="entry name" value="HTH_LUXR_2"/>
    <property type="match status" value="1"/>
</dbReference>